<evidence type="ECO:0000313" key="2">
    <source>
        <dbReference type="Proteomes" id="UP000593560"/>
    </source>
</evidence>
<evidence type="ECO:0008006" key="3">
    <source>
        <dbReference type="Google" id="ProtNLM"/>
    </source>
</evidence>
<name>A0A7J9H630_9ROSI</name>
<proteinExistence type="predicted"/>
<dbReference type="Proteomes" id="UP000593560">
    <property type="component" value="Unassembled WGS sequence"/>
</dbReference>
<comment type="caution">
    <text evidence="1">The sequence shown here is derived from an EMBL/GenBank/DDBJ whole genome shotgun (WGS) entry which is preliminary data.</text>
</comment>
<dbReference type="SUPFAM" id="SSF53098">
    <property type="entry name" value="Ribonuclease H-like"/>
    <property type="match status" value="1"/>
</dbReference>
<dbReference type="EMBL" id="JABFAD010000008">
    <property type="protein sequence ID" value="MBA0805293.1"/>
    <property type="molecule type" value="Genomic_DNA"/>
</dbReference>
<dbReference type="InterPro" id="IPR012337">
    <property type="entry name" value="RNaseH-like_sf"/>
</dbReference>
<reference evidence="1 2" key="1">
    <citation type="journal article" date="2019" name="Genome Biol. Evol.">
        <title>Insights into the evolution of the New World diploid cottons (Gossypium, subgenus Houzingenia) based on genome sequencing.</title>
        <authorList>
            <person name="Grover C.E."/>
            <person name="Arick M.A. 2nd"/>
            <person name="Thrash A."/>
            <person name="Conover J.L."/>
            <person name="Sanders W.S."/>
            <person name="Peterson D.G."/>
            <person name="Frelichowski J.E."/>
            <person name="Scheffler J.A."/>
            <person name="Scheffler B.E."/>
            <person name="Wendel J.F."/>
        </authorList>
    </citation>
    <scope>NUCLEOTIDE SEQUENCE [LARGE SCALE GENOMIC DNA]</scope>
    <source>
        <strain evidence="1">0</strain>
        <tissue evidence="1">Leaf</tissue>
    </source>
</reference>
<evidence type="ECO:0000313" key="1">
    <source>
        <dbReference type="EMBL" id="MBA0805293.1"/>
    </source>
</evidence>
<dbReference type="PANTHER" id="PTHR33033:SF109">
    <property type="entry name" value="PROTEIN, PUTATIVE-RELATED"/>
    <property type="match status" value="1"/>
</dbReference>
<organism evidence="1 2">
    <name type="scientific">Gossypium harknessii</name>
    <dbReference type="NCBI Taxonomy" id="34285"/>
    <lineage>
        <taxon>Eukaryota</taxon>
        <taxon>Viridiplantae</taxon>
        <taxon>Streptophyta</taxon>
        <taxon>Embryophyta</taxon>
        <taxon>Tracheophyta</taxon>
        <taxon>Spermatophyta</taxon>
        <taxon>Magnoliopsida</taxon>
        <taxon>eudicotyledons</taxon>
        <taxon>Gunneridae</taxon>
        <taxon>Pentapetalae</taxon>
        <taxon>rosids</taxon>
        <taxon>malvids</taxon>
        <taxon>Malvales</taxon>
        <taxon>Malvaceae</taxon>
        <taxon>Malvoideae</taxon>
        <taxon>Gossypium</taxon>
    </lineage>
</organism>
<accession>A0A7J9H630</accession>
<keyword evidence="2" id="KW-1185">Reference proteome</keyword>
<dbReference type="PANTHER" id="PTHR33033">
    <property type="entry name" value="POLYNUCLEOTIDYL TRANSFERASE, RIBONUCLEASE H-LIKE SUPERFAMILY PROTEIN-RELATED"/>
    <property type="match status" value="1"/>
</dbReference>
<dbReference type="AlphaFoldDB" id="A0A7J9H630"/>
<dbReference type="OrthoDB" id="973582at2759"/>
<protein>
    <recommendedName>
        <fullName evidence="3">RNase H type-1 domain-containing protein</fullName>
    </recommendedName>
</protein>
<gene>
    <name evidence="1" type="ORF">Gohar_004817</name>
</gene>
<sequence>MKTGRVQLCWMPPSIGSLKFNVDGAVKGDGQVDVKVHDSNLAELLAIKTTLEIFVKIDWKGKTPLIIESDSLNVINSVMNANARPWLLVSRGCESKSVTNAQSSSYGGKLIKWGSFDPLTLARFVEHVEKPIYLKPWWPSEALMEN</sequence>